<dbReference type="OrthoDB" id="18648at2759"/>
<evidence type="ECO:0000256" key="2">
    <source>
        <dbReference type="RuleBase" id="RU368069"/>
    </source>
</evidence>
<dbReference type="EMBL" id="KV417332">
    <property type="protein sequence ID" value="KZO90915.1"/>
    <property type="molecule type" value="Genomic_DNA"/>
</dbReference>
<protein>
    <recommendedName>
        <fullName evidence="2">Nitrogen permease regulator 3</fullName>
    </recommendedName>
    <alternativeName>
        <fullName evidence="2">Required for meiotic nuclear division protein 11</fullName>
    </alternativeName>
</protein>
<feature type="domain" description="GATOR1 complex protein NPRL3 C-terminal HTH" evidence="4">
    <location>
        <begin position="275"/>
        <end position="318"/>
    </location>
</feature>
<dbReference type="GO" id="GO:1904262">
    <property type="term" value="P:negative regulation of TORC1 signaling"/>
    <property type="evidence" value="ECO:0007669"/>
    <property type="project" value="TreeGrafter"/>
</dbReference>
<dbReference type="Proteomes" id="UP000076738">
    <property type="component" value="Unassembled WGS sequence"/>
</dbReference>
<dbReference type="GO" id="GO:0038202">
    <property type="term" value="P:TORC1 signaling"/>
    <property type="evidence" value="ECO:0007669"/>
    <property type="project" value="TreeGrafter"/>
</dbReference>
<evidence type="ECO:0000313" key="6">
    <source>
        <dbReference type="Proteomes" id="UP000076738"/>
    </source>
</evidence>
<evidence type="ECO:0000256" key="3">
    <source>
        <dbReference type="SAM" id="MobiDB-lite"/>
    </source>
</evidence>
<accession>A0A167GUA7</accession>
<dbReference type="GO" id="GO:0010508">
    <property type="term" value="P:positive regulation of autophagy"/>
    <property type="evidence" value="ECO:0007669"/>
    <property type="project" value="TreeGrafter"/>
</dbReference>
<keyword evidence="2" id="KW-0732">Signal</keyword>
<dbReference type="STRING" id="1330018.A0A167GUA7"/>
<dbReference type="PANTHER" id="PTHR13153">
    <property type="entry name" value="CGTHBA PROTEIN -14 GENE PROTEIN"/>
    <property type="match status" value="1"/>
</dbReference>
<organism evidence="5 6">
    <name type="scientific">Calocera viscosa (strain TUFC12733)</name>
    <dbReference type="NCBI Taxonomy" id="1330018"/>
    <lineage>
        <taxon>Eukaryota</taxon>
        <taxon>Fungi</taxon>
        <taxon>Dikarya</taxon>
        <taxon>Basidiomycota</taxon>
        <taxon>Agaricomycotina</taxon>
        <taxon>Dacrymycetes</taxon>
        <taxon>Dacrymycetales</taxon>
        <taxon>Dacrymycetaceae</taxon>
        <taxon>Calocera</taxon>
    </lineage>
</organism>
<dbReference type="InterPro" id="IPR005365">
    <property type="entry name" value="Npr3"/>
</dbReference>
<evidence type="ECO:0000313" key="5">
    <source>
        <dbReference type="EMBL" id="KZO90915.1"/>
    </source>
</evidence>
<name>A0A167GUA7_CALVF</name>
<keyword evidence="2" id="KW-0469">Meiosis</keyword>
<evidence type="ECO:0000259" key="4">
    <source>
        <dbReference type="Pfam" id="PF24064"/>
    </source>
</evidence>
<dbReference type="GO" id="GO:0034198">
    <property type="term" value="P:cellular response to amino acid starvation"/>
    <property type="evidence" value="ECO:0007669"/>
    <property type="project" value="TreeGrafter"/>
</dbReference>
<dbReference type="Pfam" id="PF24064">
    <property type="entry name" value="HTH_NPRL3"/>
    <property type="match status" value="1"/>
</dbReference>
<dbReference type="GO" id="GO:0005774">
    <property type="term" value="C:vacuolar membrane"/>
    <property type="evidence" value="ECO:0007669"/>
    <property type="project" value="UniProtKB-SubCell"/>
</dbReference>
<keyword evidence="6" id="KW-1185">Reference proteome</keyword>
<proteinExistence type="inferred from homology"/>
<sequence length="338" mass="38930">MDCAVYGWVPKLRLWTALLMLDDGQSDGEKEDEDLTEEQRETEEFRQRFFSTISPTLSLAVRHLQPARSRLVADVFPFARVLIYTRKAKLIDVVHENLKSIYYPTSCPDTALAEHFHAFSRRFPPVPHLAIILFDLSLAPTPFASIVHFTKERQLYLDTLIWLLKRGLVEMMHVRLKESAWKERFERAKQRKLSMTMTEQNESEETVSPETSSLPNGKGLLSPMTLLCARLPVLPASSAWEGYESYSSDMHNEFSKSEEEVDLSPSVIVEPGRATRMERRWLDEMGPGKDPRVIDLFERLLPYFDCKTTMDEILYRTEFVSCVCCFEPASAIVLNPNP</sequence>
<dbReference type="GO" id="GO:1990130">
    <property type="term" value="C:GATOR1 complex"/>
    <property type="evidence" value="ECO:0007669"/>
    <property type="project" value="TreeGrafter"/>
</dbReference>
<dbReference type="AlphaFoldDB" id="A0A167GUA7"/>
<evidence type="ECO:0000256" key="1">
    <source>
        <dbReference type="ARBA" id="ARBA00010546"/>
    </source>
</evidence>
<dbReference type="InterPro" id="IPR056603">
    <property type="entry name" value="HTH_NPRL3"/>
</dbReference>
<reference evidence="5 6" key="1">
    <citation type="journal article" date="2016" name="Mol. Biol. Evol.">
        <title>Comparative Genomics of Early-Diverging Mushroom-Forming Fungi Provides Insights into the Origins of Lignocellulose Decay Capabilities.</title>
        <authorList>
            <person name="Nagy L.G."/>
            <person name="Riley R."/>
            <person name="Tritt A."/>
            <person name="Adam C."/>
            <person name="Daum C."/>
            <person name="Floudas D."/>
            <person name="Sun H."/>
            <person name="Yadav J.S."/>
            <person name="Pangilinan J."/>
            <person name="Larsson K.H."/>
            <person name="Matsuura K."/>
            <person name="Barry K."/>
            <person name="Labutti K."/>
            <person name="Kuo R."/>
            <person name="Ohm R.A."/>
            <person name="Bhattacharya S.S."/>
            <person name="Shirouzu T."/>
            <person name="Yoshinaga Y."/>
            <person name="Martin F.M."/>
            <person name="Grigoriev I.V."/>
            <person name="Hibbett D.S."/>
        </authorList>
    </citation>
    <scope>NUCLEOTIDE SEQUENCE [LARGE SCALE GENOMIC DNA]</scope>
    <source>
        <strain evidence="5 6">TUFC12733</strain>
    </source>
</reference>
<comment type="subcellular location">
    <subcellularLocation>
        <location evidence="2">Vacuole membrane</location>
        <topology evidence="2">Peripheral membrane protein</topology>
    </subcellularLocation>
</comment>
<gene>
    <name evidence="5" type="ORF">CALVIDRAFT_531176</name>
</gene>
<dbReference type="GO" id="GO:0051321">
    <property type="term" value="P:meiotic cell cycle"/>
    <property type="evidence" value="ECO:0007669"/>
    <property type="project" value="UniProtKB-UniRule"/>
</dbReference>
<feature type="region of interest" description="Disordered" evidence="3">
    <location>
        <begin position="192"/>
        <end position="215"/>
    </location>
</feature>
<dbReference type="PANTHER" id="PTHR13153:SF5">
    <property type="entry name" value="GATOR COMPLEX PROTEIN NPRL3"/>
    <property type="match status" value="1"/>
</dbReference>
<dbReference type="Pfam" id="PF03666">
    <property type="entry name" value="NPR3"/>
    <property type="match status" value="1"/>
</dbReference>
<comment type="similarity">
    <text evidence="1 2">Belongs to the NPR3 family.</text>
</comment>
<comment type="function">
    <text evidence="2">Mediates inactivation of the TORC1 complex in response to amino acid starvation. Required for meiotic nuclear division.</text>
</comment>